<dbReference type="InterPro" id="IPR009387">
    <property type="entry name" value="HigB-2"/>
</dbReference>
<reference evidence="1 2" key="1">
    <citation type="submission" date="2016-09" db="EMBL/GenBank/DDBJ databases">
        <authorList>
            <person name="Reverchon S."/>
            <person name="Nasser W."/>
            <person name="Leonard S."/>
            <person name="Brochier C."/>
            <person name="Duprey A."/>
        </authorList>
    </citation>
    <scope>NUCLEOTIDE SEQUENCE [LARGE SCALE GENOMIC DNA]</scope>
    <source>
        <strain evidence="1 2">174/2</strain>
    </source>
</reference>
<dbReference type="PIRSF" id="PIRSF018634">
    <property type="entry name" value="UCP018634"/>
    <property type="match status" value="1"/>
</dbReference>
<dbReference type="AlphaFoldDB" id="A0A375AG20"/>
<sequence>MRVFKTKWFTKAAKSHAIKDSELCQAIEAVTQGKKADDLGGGVYKKRLNQNRDRAIILAKGGEHWFYTFLYAKQDMANIDDRELAGFRELAKHYANLADEKITALIKRKELVEICHDCKK</sequence>
<organism evidence="1 2">
    <name type="scientific">Dickeya aquatica</name>
    <dbReference type="NCBI Taxonomy" id="1401087"/>
    <lineage>
        <taxon>Bacteria</taxon>
        <taxon>Pseudomonadati</taxon>
        <taxon>Pseudomonadota</taxon>
        <taxon>Gammaproteobacteria</taxon>
        <taxon>Enterobacterales</taxon>
        <taxon>Pectobacteriaceae</taxon>
        <taxon>Dickeya</taxon>
    </lineage>
</organism>
<dbReference type="KEGG" id="daq:DAQ1742_04099"/>
<evidence type="ECO:0000313" key="1">
    <source>
        <dbReference type="EMBL" id="SLM64866.1"/>
    </source>
</evidence>
<dbReference type="Pfam" id="PF06296">
    <property type="entry name" value="RelE"/>
    <property type="match status" value="1"/>
</dbReference>
<dbReference type="Proteomes" id="UP000294820">
    <property type="component" value="Chromosome 1"/>
</dbReference>
<evidence type="ECO:0000313" key="2">
    <source>
        <dbReference type="Proteomes" id="UP000294820"/>
    </source>
</evidence>
<dbReference type="RefSeq" id="WP_180706190.1">
    <property type="nucleotide sequence ID" value="NZ_LT615367.1"/>
</dbReference>
<gene>
    <name evidence="1" type="ORF">DAQ1742_04099</name>
</gene>
<name>A0A375AG20_9GAMM</name>
<evidence type="ECO:0008006" key="3">
    <source>
        <dbReference type="Google" id="ProtNLM"/>
    </source>
</evidence>
<accession>A0A375AG20</accession>
<proteinExistence type="predicted"/>
<dbReference type="EMBL" id="LT615367">
    <property type="protein sequence ID" value="SLM64866.1"/>
    <property type="molecule type" value="Genomic_DNA"/>
</dbReference>
<keyword evidence="2" id="KW-1185">Reference proteome</keyword>
<protein>
    <recommendedName>
        <fullName evidence="3">Cytoplasmic protein</fullName>
    </recommendedName>
</protein>